<accession>A0A9D4TN55</accession>
<gene>
    <name evidence="2" type="ORF">D9Q98_004923</name>
</gene>
<feature type="region of interest" description="Disordered" evidence="1">
    <location>
        <begin position="41"/>
        <end position="189"/>
    </location>
</feature>
<dbReference type="AlphaFoldDB" id="A0A9D4TN55"/>
<feature type="compositionally biased region" description="Acidic residues" evidence="1">
    <location>
        <begin position="86"/>
        <end position="97"/>
    </location>
</feature>
<organism evidence="2 3">
    <name type="scientific">Chlorella vulgaris</name>
    <name type="common">Green alga</name>
    <dbReference type="NCBI Taxonomy" id="3077"/>
    <lineage>
        <taxon>Eukaryota</taxon>
        <taxon>Viridiplantae</taxon>
        <taxon>Chlorophyta</taxon>
        <taxon>core chlorophytes</taxon>
        <taxon>Trebouxiophyceae</taxon>
        <taxon>Chlorellales</taxon>
        <taxon>Chlorellaceae</taxon>
        <taxon>Chlorella clade</taxon>
        <taxon>Chlorella</taxon>
    </lineage>
</organism>
<evidence type="ECO:0000256" key="1">
    <source>
        <dbReference type="SAM" id="MobiDB-lite"/>
    </source>
</evidence>
<dbReference type="Proteomes" id="UP001055712">
    <property type="component" value="Unassembled WGS sequence"/>
</dbReference>
<dbReference type="EMBL" id="SIDB01000007">
    <property type="protein sequence ID" value="KAI3430328.1"/>
    <property type="molecule type" value="Genomic_DNA"/>
</dbReference>
<protein>
    <submittedName>
        <fullName evidence="2">Uncharacterized protein</fullName>
    </submittedName>
</protein>
<feature type="compositionally biased region" description="Basic and acidic residues" evidence="1">
    <location>
        <begin position="70"/>
        <end position="79"/>
    </location>
</feature>
<keyword evidence="3" id="KW-1185">Reference proteome</keyword>
<reference evidence="2" key="1">
    <citation type="journal article" date="2019" name="Plant J.">
        <title>Chlorella vulgaris genome assembly and annotation reveals the molecular basis for metabolic acclimation to high light conditions.</title>
        <authorList>
            <person name="Cecchin M."/>
            <person name="Marcolungo L."/>
            <person name="Rossato M."/>
            <person name="Girolomoni L."/>
            <person name="Cosentino E."/>
            <person name="Cuine S."/>
            <person name="Li-Beisson Y."/>
            <person name="Delledonne M."/>
            <person name="Ballottari M."/>
        </authorList>
    </citation>
    <scope>NUCLEOTIDE SEQUENCE</scope>
    <source>
        <strain evidence="2">211/11P</strain>
    </source>
</reference>
<name>A0A9D4TN55_CHLVU</name>
<sequence>MEACQVRLCCSAACSSVKLWQQASSVEQCRQTSGSACSVARAHPGLDATGGVTGPPRRSGCANRATSESKQLKWERTHEAVASFSDGDEESLEDGEEAQPPSQSPPAPQQQAAPVQPPLPGPPVQQRLPANVSANGFAEARQQQHLHALSQQQQQQLALNPDATWETVPEKPALLPANTPHPKPQQDCW</sequence>
<reference evidence="2" key="2">
    <citation type="submission" date="2020-11" db="EMBL/GenBank/DDBJ databases">
        <authorList>
            <person name="Cecchin M."/>
            <person name="Marcolungo L."/>
            <person name="Rossato M."/>
            <person name="Girolomoni L."/>
            <person name="Cosentino E."/>
            <person name="Cuine S."/>
            <person name="Li-Beisson Y."/>
            <person name="Delledonne M."/>
            <person name="Ballottari M."/>
        </authorList>
    </citation>
    <scope>NUCLEOTIDE SEQUENCE</scope>
    <source>
        <strain evidence="2">211/11P</strain>
        <tissue evidence="2">Whole cell</tissue>
    </source>
</reference>
<comment type="caution">
    <text evidence="2">The sequence shown here is derived from an EMBL/GenBank/DDBJ whole genome shotgun (WGS) entry which is preliminary data.</text>
</comment>
<proteinExistence type="predicted"/>
<evidence type="ECO:0000313" key="3">
    <source>
        <dbReference type="Proteomes" id="UP001055712"/>
    </source>
</evidence>
<evidence type="ECO:0000313" key="2">
    <source>
        <dbReference type="EMBL" id="KAI3430328.1"/>
    </source>
</evidence>
<feature type="compositionally biased region" description="Low complexity" evidence="1">
    <location>
        <begin position="143"/>
        <end position="159"/>
    </location>
</feature>